<dbReference type="STRING" id="1387353.BSF38_02567"/>
<organism evidence="2 3">
    <name type="scientific">Paludisphaera borealis</name>
    <dbReference type="NCBI Taxonomy" id="1387353"/>
    <lineage>
        <taxon>Bacteria</taxon>
        <taxon>Pseudomonadati</taxon>
        <taxon>Planctomycetota</taxon>
        <taxon>Planctomycetia</taxon>
        <taxon>Isosphaerales</taxon>
        <taxon>Isosphaeraceae</taxon>
        <taxon>Paludisphaera</taxon>
    </lineage>
</organism>
<evidence type="ECO:0000259" key="1">
    <source>
        <dbReference type="Pfam" id="PF01261"/>
    </source>
</evidence>
<dbReference type="SUPFAM" id="SSF51658">
    <property type="entry name" value="Xylose isomerase-like"/>
    <property type="match status" value="1"/>
</dbReference>
<name>A0A1U7CQ45_9BACT</name>
<dbReference type="GO" id="GO:0050114">
    <property type="term" value="F:myo-inosose-2 dehydratase activity"/>
    <property type="evidence" value="ECO:0007669"/>
    <property type="project" value="UniProtKB-EC"/>
</dbReference>
<dbReference type="PANTHER" id="PTHR12110:SF21">
    <property type="entry name" value="XYLOSE ISOMERASE-LIKE TIM BARREL DOMAIN-CONTAINING PROTEIN"/>
    <property type="match status" value="1"/>
</dbReference>
<protein>
    <submittedName>
        <fullName evidence="2">Inosose dehydratase</fullName>
        <ecNumber evidence="2">4.2.1.44</ecNumber>
    </submittedName>
</protein>
<keyword evidence="2" id="KW-0456">Lyase</keyword>
<evidence type="ECO:0000313" key="2">
    <source>
        <dbReference type="EMBL" id="APW61064.1"/>
    </source>
</evidence>
<feature type="domain" description="Xylose isomerase-like TIM barrel" evidence="1">
    <location>
        <begin position="21"/>
        <end position="284"/>
    </location>
</feature>
<evidence type="ECO:0000313" key="3">
    <source>
        <dbReference type="Proteomes" id="UP000186309"/>
    </source>
</evidence>
<dbReference type="PANTHER" id="PTHR12110">
    <property type="entry name" value="HYDROXYPYRUVATE ISOMERASE"/>
    <property type="match status" value="1"/>
</dbReference>
<dbReference type="Proteomes" id="UP000186309">
    <property type="component" value="Chromosome"/>
</dbReference>
<proteinExistence type="predicted"/>
<sequence length="324" mass="36010">MKLGFVSAILPEFSLEQVLGFAQEAGFASVELMCWPPGKAERRYAGVSHLDVTDLSPAAIKKTHDLLEKHQVEISGLGYYPNPLSPDRDEADTAAAHLRHVIDAAAALGVGRVNSFVGRDYTKSVDDNWPRFLEVWRPLMAHADARNVKVGIENCPMSFGADEWPGGKNLATSPAIWRRMFHDIPSPNFGLNFDPSHFVLQHMDYVAPLAEFRDRIFHAHAKDVRIDRKGLDEHGVFAYPKLWHSPKLPGQGDVRWGAFLGALADARYDGHLAIEVEDRAFEGSLEKRLDSLIVSRRFLEQFIIGNRPSAAVSAYRTIGNDAGS</sequence>
<dbReference type="OrthoDB" id="9779184at2"/>
<dbReference type="InterPro" id="IPR036237">
    <property type="entry name" value="Xyl_isomerase-like_sf"/>
</dbReference>
<dbReference type="InterPro" id="IPR013022">
    <property type="entry name" value="Xyl_isomerase-like_TIM-brl"/>
</dbReference>
<dbReference type="AlphaFoldDB" id="A0A1U7CQ45"/>
<keyword evidence="3" id="KW-1185">Reference proteome</keyword>
<dbReference type="RefSeq" id="WP_076346138.1">
    <property type="nucleotide sequence ID" value="NZ_CP019082.1"/>
</dbReference>
<dbReference type="InterPro" id="IPR050312">
    <property type="entry name" value="IolE/XylAMocC-like"/>
</dbReference>
<dbReference type="EMBL" id="CP019082">
    <property type="protein sequence ID" value="APW61064.1"/>
    <property type="molecule type" value="Genomic_DNA"/>
</dbReference>
<gene>
    <name evidence="2" type="primary">iolE_3</name>
    <name evidence="2" type="ORF">BSF38_02567</name>
</gene>
<dbReference type="KEGG" id="pbor:BSF38_02567"/>
<dbReference type="Pfam" id="PF01261">
    <property type="entry name" value="AP_endonuc_2"/>
    <property type="match status" value="1"/>
</dbReference>
<reference evidence="3" key="1">
    <citation type="submission" date="2016-12" db="EMBL/GenBank/DDBJ databases">
        <title>Comparative genomics of four Isosphaeraceae planctomycetes: a common pool of plasmids and glycoside hydrolase genes.</title>
        <authorList>
            <person name="Ivanova A."/>
        </authorList>
    </citation>
    <scope>NUCLEOTIDE SEQUENCE [LARGE SCALE GENOMIC DNA]</scope>
    <source>
        <strain evidence="3">PX4</strain>
    </source>
</reference>
<dbReference type="EC" id="4.2.1.44" evidence="2"/>
<accession>A0A1U7CQ45</accession>
<dbReference type="Gene3D" id="3.20.20.150">
    <property type="entry name" value="Divalent-metal-dependent TIM barrel enzymes"/>
    <property type="match status" value="1"/>
</dbReference>